<protein>
    <submittedName>
        <fullName evidence="4">Uncharacterized protein</fullName>
    </submittedName>
</protein>
<evidence type="ECO:0000313" key="5">
    <source>
        <dbReference type="Proteomes" id="UP001152747"/>
    </source>
</evidence>
<keyword evidence="2" id="KW-1133">Transmembrane helix</keyword>
<dbReference type="EMBL" id="CANHGI010000005">
    <property type="protein sequence ID" value="CAI5449917.1"/>
    <property type="molecule type" value="Genomic_DNA"/>
</dbReference>
<evidence type="ECO:0000256" key="1">
    <source>
        <dbReference type="SAM" id="MobiDB-lite"/>
    </source>
</evidence>
<evidence type="ECO:0000313" key="4">
    <source>
        <dbReference type="EMBL" id="CAI5449917.1"/>
    </source>
</evidence>
<feature type="compositionally biased region" description="Basic and acidic residues" evidence="1">
    <location>
        <begin position="119"/>
        <end position="135"/>
    </location>
</feature>
<dbReference type="AlphaFoldDB" id="A0A9P1ITJ8"/>
<feature type="chain" id="PRO_5040235368" evidence="3">
    <location>
        <begin position="24"/>
        <end position="242"/>
    </location>
</feature>
<feature type="transmembrane region" description="Helical" evidence="2">
    <location>
        <begin position="225"/>
        <end position="241"/>
    </location>
</feature>
<dbReference type="Proteomes" id="UP001152747">
    <property type="component" value="Unassembled WGS sequence"/>
</dbReference>
<comment type="caution">
    <text evidence="4">The sequence shown here is derived from an EMBL/GenBank/DDBJ whole genome shotgun (WGS) entry which is preliminary data.</text>
</comment>
<evidence type="ECO:0000256" key="3">
    <source>
        <dbReference type="SAM" id="SignalP"/>
    </source>
</evidence>
<feature type="region of interest" description="Disordered" evidence="1">
    <location>
        <begin position="109"/>
        <end position="141"/>
    </location>
</feature>
<accession>A0A9P1ITJ8</accession>
<keyword evidence="5" id="KW-1185">Reference proteome</keyword>
<keyword evidence="3" id="KW-0732">Signal</keyword>
<keyword evidence="2" id="KW-0812">Transmembrane</keyword>
<keyword evidence="2" id="KW-0472">Membrane</keyword>
<sequence length="242" mass="27957">MRHDELHIILLILLISNPTPVRTSIDFTVEEENSSKHQHHHHRHLHKLRDSRNIHHHPYISASSSIINPKNPGRLEQFSLNCPHVADASNKDDKPYNFVLNKKAEPKKMVLAGGRSKNHKEQDFGAEKRGDRSLGRESGQAAFSRLSDDRVYITRKEDETAQKSIIFARNDTPLKKTAQNSRFDAQIDYEIDMEDGLSWPNFREENLGKNRARSAQFYQNFANSRISWGFLSIFLGFLLIFV</sequence>
<evidence type="ECO:0000256" key="2">
    <source>
        <dbReference type="SAM" id="Phobius"/>
    </source>
</evidence>
<feature type="signal peptide" evidence="3">
    <location>
        <begin position="1"/>
        <end position="23"/>
    </location>
</feature>
<reference evidence="4" key="1">
    <citation type="submission" date="2022-11" db="EMBL/GenBank/DDBJ databases">
        <authorList>
            <person name="Kikuchi T."/>
        </authorList>
    </citation>
    <scope>NUCLEOTIDE SEQUENCE</scope>
    <source>
        <strain evidence="4">PS1010</strain>
    </source>
</reference>
<organism evidence="4 5">
    <name type="scientific">Caenorhabditis angaria</name>
    <dbReference type="NCBI Taxonomy" id="860376"/>
    <lineage>
        <taxon>Eukaryota</taxon>
        <taxon>Metazoa</taxon>
        <taxon>Ecdysozoa</taxon>
        <taxon>Nematoda</taxon>
        <taxon>Chromadorea</taxon>
        <taxon>Rhabditida</taxon>
        <taxon>Rhabditina</taxon>
        <taxon>Rhabditomorpha</taxon>
        <taxon>Rhabditoidea</taxon>
        <taxon>Rhabditidae</taxon>
        <taxon>Peloderinae</taxon>
        <taxon>Caenorhabditis</taxon>
    </lineage>
</organism>
<dbReference type="OrthoDB" id="5806254at2759"/>
<gene>
    <name evidence="4" type="ORF">CAMP_LOCUS12554</name>
</gene>
<name>A0A9P1ITJ8_9PELO</name>
<proteinExistence type="predicted"/>